<evidence type="ECO:0000313" key="2">
    <source>
        <dbReference type="Proteomes" id="UP000188912"/>
    </source>
</evidence>
<organism evidence="1 2">
    <name type="scientific">Candidatus Tokpelaia hoelldobleri</name>
    <dbReference type="NCBI Taxonomy" id="1902579"/>
    <lineage>
        <taxon>Bacteria</taxon>
        <taxon>Pseudomonadati</taxon>
        <taxon>Pseudomonadota</taxon>
        <taxon>Alphaproteobacteria</taxon>
        <taxon>Hyphomicrobiales</taxon>
        <taxon>Candidatus Tokpelaia</taxon>
    </lineage>
</organism>
<evidence type="ECO:0000313" key="1">
    <source>
        <dbReference type="EMBL" id="AQS41276.1"/>
    </source>
</evidence>
<keyword evidence="2" id="KW-1185">Reference proteome</keyword>
<dbReference type="EMBL" id="CP017315">
    <property type="protein sequence ID" value="AQS41276.1"/>
    <property type="molecule type" value="Genomic_DNA"/>
</dbReference>
<accession>A0A1U9JTT5</accession>
<proteinExistence type="predicted"/>
<reference evidence="1 2" key="1">
    <citation type="journal article" date="2010" name="Science">
        <title>Genomic comparison of the ants Camponotus floridanus and Harpegnathos saltator.</title>
        <authorList>
            <person name="Bonasio R."/>
            <person name="Zhang G."/>
            <person name="Ye C."/>
            <person name="Mutti N.S."/>
            <person name="Fang X."/>
            <person name="Qin N."/>
            <person name="Donahue G."/>
            <person name="Yang P."/>
            <person name="Li Q."/>
            <person name="Li C."/>
            <person name="Zhang P."/>
            <person name="Huang Z."/>
            <person name="Berger S.L."/>
            <person name="Reinberg D."/>
            <person name="Wang J."/>
            <person name="Liebig J."/>
        </authorList>
    </citation>
    <scope>NUCLEOTIDE SEQUENCE [LARGE SCALE GENOMIC DNA]</scope>
    <source>
        <strain evidence="1 2">Hsal</strain>
    </source>
</reference>
<dbReference type="AlphaFoldDB" id="A0A1U9JTT5"/>
<sequence length="35" mass="3918">MRRVAFVSIIGYLVANFIGRVRSVVAFRVFGVFGI</sequence>
<dbReference type="STRING" id="1902579.BHV28_05700"/>
<name>A0A1U9JTT5_9HYPH</name>
<dbReference type="KEGG" id="thd:BHV28_05700"/>
<reference evidence="1 2" key="2">
    <citation type="journal article" date="2016" name="Sci. Rep.">
        <title>The genome of Rhizobiales bacteria in predatory ants reveals urease gene functions but no genes for nitrogen fixation.</title>
        <authorList>
            <person name="Neuvonen M.M."/>
            <person name="Tamarit D."/>
            <person name="Naslund K."/>
            <person name="Liebig J."/>
            <person name="Feldhaar H."/>
            <person name="Moran N.A."/>
            <person name="Guy L."/>
            <person name="Andersson S.G."/>
        </authorList>
    </citation>
    <scope>NUCLEOTIDE SEQUENCE [LARGE SCALE GENOMIC DNA]</scope>
    <source>
        <strain evidence="1 2">Hsal</strain>
    </source>
</reference>
<dbReference type="Proteomes" id="UP000188912">
    <property type="component" value="Chromosome"/>
</dbReference>
<gene>
    <name evidence="1" type="ORF">BHV28_05700</name>
</gene>
<protein>
    <submittedName>
        <fullName evidence="1">Uncharacterized protein</fullName>
    </submittedName>
</protein>